<keyword evidence="4" id="KW-0472">Membrane</keyword>
<keyword evidence="4" id="KW-1133">Transmembrane helix</keyword>
<dbReference type="Gene3D" id="3.40.120.10">
    <property type="entry name" value="Alpha-D-Glucose-1,6-Bisphosphate, subunit A, domain 3"/>
    <property type="match status" value="1"/>
</dbReference>
<keyword evidence="6" id="KW-1185">Reference proteome</keyword>
<keyword evidence="4" id="KW-0812">Transmembrane</keyword>
<comment type="caution">
    <text evidence="5">The sequence shown here is derived from an EMBL/GenBank/DDBJ whole genome shotgun (WGS) entry which is preliminary data.</text>
</comment>
<protein>
    <submittedName>
        <fullName evidence="5">Phosphoglucomutase</fullName>
    </submittedName>
</protein>
<sequence>MDSGKVIFCSEESFGTGSHYICEKVCTSHHIREKDSLWVVLFWLNLFAMIGKIVAIVQYHWRGYGRFYALCYDYGGVLQS</sequence>
<dbReference type="InterPro" id="IPR045244">
    <property type="entry name" value="PGM"/>
</dbReference>
<dbReference type="EMBL" id="JBEPLT010000018">
    <property type="protein sequence ID" value="MET3560707.1"/>
    <property type="molecule type" value="Genomic_DNA"/>
</dbReference>
<keyword evidence="1" id="KW-0479">Metal-binding</keyword>
<evidence type="ECO:0000313" key="6">
    <source>
        <dbReference type="Proteomes" id="UP001549112"/>
    </source>
</evidence>
<dbReference type="InterPro" id="IPR016055">
    <property type="entry name" value="A-D-PHexomutase_a/b/a-I/II/III"/>
</dbReference>
<dbReference type="RefSeq" id="WP_354187299.1">
    <property type="nucleotide sequence ID" value="NZ_JBEPLT010000018.1"/>
</dbReference>
<feature type="transmembrane region" description="Helical" evidence="4">
    <location>
        <begin position="37"/>
        <end position="57"/>
    </location>
</feature>
<keyword evidence="2" id="KW-0460">Magnesium</keyword>
<dbReference type="PANTHER" id="PTHR22573:SF2">
    <property type="entry name" value="PHOSPHOGLUCOMUTASE"/>
    <property type="match status" value="1"/>
</dbReference>
<name>A0ABV2FQ62_9HYPH</name>
<dbReference type="SUPFAM" id="SSF53738">
    <property type="entry name" value="Phosphoglucomutase, first 3 domains"/>
    <property type="match status" value="1"/>
</dbReference>
<organism evidence="5 6">
    <name type="scientific">Bartonella japonica</name>
    <dbReference type="NCBI Taxonomy" id="357761"/>
    <lineage>
        <taxon>Bacteria</taxon>
        <taxon>Pseudomonadati</taxon>
        <taxon>Pseudomonadota</taxon>
        <taxon>Alphaproteobacteria</taxon>
        <taxon>Hyphomicrobiales</taxon>
        <taxon>Bartonellaceae</taxon>
        <taxon>Bartonella</taxon>
    </lineage>
</organism>
<keyword evidence="3" id="KW-0413">Isomerase</keyword>
<evidence type="ECO:0000256" key="2">
    <source>
        <dbReference type="ARBA" id="ARBA00022842"/>
    </source>
</evidence>
<evidence type="ECO:0000256" key="4">
    <source>
        <dbReference type="SAM" id="Phobius"/>
    </source>
</evidence>
<dbReference type="PANTHER" id="PTHR22573">
    <property type="entry name" value="PHOSPHOHEXOMUTASE FAMILY MEMBER"/>
    <property type="match status" value="1"/>
</dbReference>
<gene>
    <name evidence="5" type="ORF">ABID39_001416</name>
</gene>
<reference evidence="5 6" key="1">
    <citation type="submission" date="2024-06" db="EMBL/GenBank/DDBJ databases">
        <title>Genomic Encyclopedia of Type Strains, Phase IV (KMG-IV): sequencing the most valuable type-strain genomes for metagenomic binning, comparative biology and taxonomic classification.</title>
        <authorList>
            <person name="Goeker M."/>
        </authorList>
    </citation>
    <scope>NUCLEOTIDE SEQUENCE [LARGE SCALE GENOMIC DNA]</scope>
    <source>
        <strain evidence="5 6">DSM 23650</strain>
    </source>
</reference>
<accession>A0ABV2FQ62</accession>
<proteinExistence type="predicted"/>
<evidence type="ECO:0000313" key="5">
    <source>
        <dbReference type="EMBL" id="MET3560707.1"/>
    </source>
</evidence>
<dbReference type="Proteomes" id="UP001549112">
    <property type="component" value="Unassembled WGS sequence"/>
</dbReference>
<evidence type="ECO:0000256" key="1">
    <source>
        <dbReference type="ARBA" id="ARBA00022723"/>
    </source>
</evidence>
<evidence type="ECO:0000256" key="3">
    <source>
        <dbReference type="ARBA" id="ARBA00023235"/>
    </source>
</evidence>